<accession>A0AAW1US17</accession>
<comment type="caution">
    <text evidence="2">The sequence shown here is derived from an EMBL/GenBank/DDBJ whole genome shotgun (WGS) entry which is preliminary data.</text>
</comment>
<gene>
    <name evidence="2" type="ORF">WA026_001800</name>
</gene>
<keyword evidence="1" id="KW-1133">Transmembrane helix</keyword>
<evidence type="ECO:0000256" key="1">
    <source>
        <dbReference type="SAM" id="Phobius"/>
    </source>
</evidence>
<evidence type="ECO:0000313" key="2">
    <source>
        <dbReference type="EMBL" id="KAK9883629.1"/>
    </source>
</evidence>
<dbReference type="EMBL" id="JARQZJ010000091">
    <property type="protein sequence ID" value="KAK9883629.1"/>
    <property type="molecule type" value="Genomic_DNA"/>
</dbReference>
<feature type="transmembrane region" description="Helical" evidence="1">
    <location>
        <begin position="33"/>
        <end position="53"/>
    </location>
</feature>
<organism evidence="2 3">
    <name type="scientific">Henosepilachna vigintioctopunctata</name>
    <dbReference type="NCBI Taxonomy" id="420089"/>
    <lineage>
        <taxon>Eukaryota</taxon>
        <taxon>Metazoa</taxon>
        <taxon>Ecdysozoa</taxon>
        <taxon>Arthropoda</taxon>
        <taxon>Hexapoda</taxon>
        <taxon>Insecta</taxon>
        <taxon>Pterygota</taxon>
        <taxon>Neoptera</taxon>
        <taxon>Endopterygota</taxon>
        <taxon>Coleoptera</taxon>
        <taxon>Polyphaga</taxon>
        <taxon>Cucujiformia</taxon>
        <taxon>Coccinelloidea</taxon>
        <taxon>Coccinellidae</taxon>
        <taxon>Epilachninae</taxon>
        <taxon>Epilachnini</taxon>
        <taxon>Henosepilachna</taxon>
    </lineage>
</organism>
<evidence type="ECO:0000313" key="3">
    <source>
        <dbReference type="Proteomes" id="UP001431783"/>
    </source>
</evidence>
<name>A0AAW1US17_9CUCU</name>
<keyword evidence="3" id="KW-1185">Reference proteome</keyword>
<dbReference type="InterPro" id="IPR006631">
    <property type="entry name" value="DM4_12"/>
</dbReference>
<sequence length="197" mass="22450">MDKMFKAQKIILMICFVLKSSFGNDEGFKVDNWKFHFIPGTAMGLFMALAVPLTGPYKNTYLAYNFEANYALPGNETYYEYPPLLGRNVDRKLVYTALETKMRSYGYLGKPCMLRTICELASSSSILHANGIFGDILHIIFTPSSSENNDLEGDYEIAEEVGRQMKNCSKYSRKCTVSFLSLISWLEKSFQKKTIDK</sequence>
<dbReference type="AlphaFoldDB" id="A0AAW1US17"/>
<protein>
    <submittedName>
        <fullName evidence="2">Uncharacterized protein</fullName>
    </submittedName>
</protein>
<keyword evidence="1" id="KW-0472">Membrane</keyword>
<dbReference type="Proteomes" id="UP001431783">
    <property type="component" value="Unassembled WGS sequence"/>
</dbReference>
<dbReference type="Pfam" id="PF07841">
    <property type="entry name" value="DM4_12"/>
    <property type="match status" value="1"/>
</dbReference>
<proteinExistence type="predicted"/>
<dbReference type="PANTHER" id="PTHR21398:SF22">
    <property type="entry name" value="IP12060P-RELATED"/>
    <property type="match status" value="1"/>
</dbReference>
<reference evidence="2 3" key="1">
    <citation type="submission" date="2023-03" db="EMBL/GenBank/DDBJ databases">
        <title>Genome insight into feeding habits of ladybird beetles.</title>
        <authorList>
            <person name="Li H.-S."/>
            <person name="Huang Y.-H."/>
            <person name="Pang H."/>
        </authorList>
    </citation>
    <scope>NUCLEOTIDE SEQUENCE [LARGE SCALE GENOMIC DNA]</scope>
    <source>
        <strain evidence="2">SYSU_2023b</strain>
        <tissue evidence="2">Whole body</tissue>
    </source>
</reference>
<dbReference type="PANTHER" id="PTHR21398">
    <property type="entry name" value="AGAP007094-PA"/>
    <property type="match status" value="1"/>
</dbReference>
<dbReference type="SMART" id="SM00718">
    <property type="entry name" value="DM4_12"/>
    <property type="match status" value="1"/>
</dbReference>
<keyword evidence="1" id="KW-0812">Transmembrane</keyword>